<gene>
    <name evidence="3" type="ORF">TGP89_228430</name>
</gene>
<organism evidence="3 4">
    <name type="scientific">Toxoplasma gondii p89</name>
    <dbReference type="NCBI Taxonomy" id="943119"/>
    <lineage>
        <taxon>Eukaryota</taxon>
        <taxon>Sar</taxon>
        <taxon>Alveolata</taxon>
        <taxon>Apicomplexa</taxon>
        <taxon>Conoidasida</taxon>
        <taxon>Coccidia</taxon>
        <taxon>Eucoccidiorida</taxon>
        <taxon>Eimeriorina</taxon>
        <taxon>Sarcocystidae</taxon>
        <taxon>Toxoplasma</taxon>
    </lineage>
</organism>
<feature type="region of interest" description="Disordered" evidence="1">
    <location>
        <begin position="33"/>
        <end position="91"/>
    </location>
</feature>
<feature type="signal peptide" evidence="2">
    <location>
        <begin position="1"/>
        <end position="24"/>
    </location>
</feature>
<evidence type="ECO:0000313" key="4">
    <source>
        <dbReference type="Proteomes" id="UP000028828"/>
    </source>
</evidence>
<dbReference type="VEuPathDB" id="ToxoDB:TGP89_228430"/>
<dbReference type="AlphaFoldDB" id="A0A086KCW5"/>
<protein>
    <recommendedName>
        <fullName evidence="5">Transmembrane protein</fullName>
    </recommendedName>
</protein>
<reference evidence="3 4" key="1">
    <citation type="submission" date="2014-03" db="EMBL/GenBank/DDBJ databases">
        <authorList>
            <person name="Sibley D."/>
            <person name="Venepally P."/>
            <person name="Karamycheva S."/>
            <person name="Hadjithomas M."/>
            <person name="Khan A."/>
            <person name="Brunk B."/>
            <person name="Roos D."/>
            <person name="Caler E."/>
            <person name="Lorenzi H."/>
        </authorList>
    </citation>
    <scope>NUCLEOTIDE SEQUENCE [LARGE SCALE GENOMIC DNA]</scope>
    <source>
        <strain evidence="4">p89</strain>
    </source>
</reference>
<sequence length="484" mass="53079">MVFVLQILTALIVGALLESDEAAAEEHSELRRSSLSALKTQDNARPHFSKPESPLDITESIPDEDFSSRAASAPFQPTPFTHETNGGETRDLGRKNIFRNVAEPVQLVPIYSSLLGDKYVSPFESPIPVPLPFAGIVVPDIAHLTPKGTRPASVYPRSKSGPLLNERRLQLQGRLKRKDTWENDIPRTGQKQYTSKYYNFEAGDYRPDSWMSHSRRLSESDSLTSPEIIVSSRIMIKDRYTANINPWAVRARAQPPMVFYYPQTATHAVDELPNGQGIERISANDLPAIPPPPPCVGVGCYRRLDLKNKPRLFASRAPVVVVEVIEEKKKIPKEPKEDKVKVSAPPEIRYIPLSKEYIPLLAWPVTHPHPGGSKHNAHGPGGVSFHGPQMMGHGDHTYPEHDTWSGGGHDQESHNASYAAETGTPTSGLDGFPPTTENAQPSGGSRLHSEAPTHSSFDQGAYAVPDGMGSSMILPYTAAGDATF</sequence>
<dbReference type="EMBL" id="AEYI02001040">
    <property type="protein sequence ID" value="KFG42233.1"/>
    <property type="molecule type" value="Genomic_DNA"/>
</dbReference>
<dbReference type="Proteomes" id="UP000028828">
    <property type="component" value="Unassembled WGS sequence"/>
</dbReference>
<accession>A0A086KCW5</accession>
<evidence type="ECO:0008006" key="5">
    <source>
        <dbReference type="Google" id="ProtNLM"/>
    </source>
</evidence>
<evidence type="ECO:0000256" key="1">
    <source>
        <dbReference type="SAM" id="MobiDB-lite"/>
    </source>
</evidence>
<feature type="chain" id="PRO_5001809185" description="Transmembrane protein" evidence="2">
    <location>
        <begin position="25"/>
        <end position="484"/>
    </location>
</feature>
<dbReference type="OrthoDB" id="331730at2759"/>
<feature type="region of interest" description="Disordered" evidence="1">
    <location>
        <begin position="369"/>
        <end position="462"/>
    </location>
</feature>
<keyword evidence="2" id="KW-0732">Signal</keyword>
<evidence type="ECO:0000313" key="3">
    <source>
        <dbReference type="EMBL" id="KFG42233.1"/>
    </source>
</evidence>
<name>A0A086KCW5_TOXGO</name>
<feature type="compositionally biased region" description="Basic and acidic residues" evidence="1">
    <location>
        <begin position="393"/>
        <end position="413"/>
    </location>
</feature>
<proteinExistence type="predicted"/>
<comment type="caution">
    <text evidence="3">The sequence shown here is derived from an EMBL/GenBank/DDBJ whole genome shotgun (WGS) entry which is preliminary data.</text>
</comment>
<feature type="compositionally biased region" description="Polar residues" evidence="1">
    <location>
        <begin position="78"/>
        <end position="87"/>
    </location>
</feature>
<evidence type="ECO:0000256" key="2">
    <source>
        <dbReference type="SAM" id="SignalP"/>
    </source>
</evidence>